<comment type="caution">
    <text evidence="4">The sequence shown here is derived from an EMBL/GenBank/DDBJ whole genome shotgun (WGS) entry which is preliminary data.</text>
</comment>
<evidence type="ECO:0000313" key="5">
    <source>
        <dbReference type="Proteomes" id="UP000294743"/>
    </source>
</evidence>
<keyword evidence="2" id="KW-1133">Transmembrane helix</keyword>
<evidence type="ECO:0000256" key="1">
    <source>
        <dbReference type="ARBA" id="ARBA00006068"/>
    </source>
</evidence>
<feature type="transmembrane region" description="Helical" evidence="2">
    <location>
        <begin position="51"/>
        <end position="71"/>
    </location>
</feature>
<dbReference type="Gene3D" id="3.40.190.10">
    <property type="entry name" value="Periplasmic binding protein-like II"/>
    <property type="match status" value="1"/>
</dbReference>
<dbReference type="InterPro" id="IPR050922">
    <property type="entry name" value="LytR/CpsA/Psr_CW_biosynth"/>
</dbReference>
<protein>
    <submittedName>
        <fullName evidence="4">LytR family transcriptional attenuator</fullName>
    </submittedName>
</protein>
<proteinExistence type="inferred from homology"/>
<evidence type="ECO:0000259" key="3">
    <source>
        <dbReference type="Pfam" id="PF03816"/>
    </source>
</evidence>
<dbReference type="PANTHER" id="PTHR33392:SF6">
    <property type="entry name" value="POLYISOPRENYL-TEICHOIC ACID--PEPTIDOGLYCAN TEICHOIC ACID TRANSFERASE TAGU"/>
    <property type="match status" value="1"/>
</dbReference>
<keyword evidence="5" id="KW-1185">Reference proteome</keyword>
<dbReference type="Proteomes" id="UP000294743">
    <property type="component" value="Unassembled WGS sequence"/>
</dbReference>
<feature type="transmembrane region" description="Helical" evidence="2">
    <location>
        <begin position="20"/>
        <end position="39"/>
    </location>
</feature>
<reference evidence="4 5" key="1">
    <citation type="submission" date="2019-03" db="EMBL/GenBank/DDBJ databases">
        <title>Genomic Encyclopedia of Type Strains, Phase IV (KMG-IV): sequencing the most valuable type-strain genomes for metagenomic binning, comparative biology and taxonomic classification.</title>
        <authorList>
            <person name="Goeker M."/>
        </authorList>
    </citation>
    <scope>NUCLEOTIDE SEQUENCE [LARGE SCALE GENOMIC DNA]</scope>
    <source>
        <strain evidence="4 5">DSM 28867</strain>
    </source>
</reference>
<gene>
    <name evidence="4" type="ORF">EDD63_1411</name>
</gene>
<comment type="similarity">
    <text evidence="1">Belongs to the LytR/CpsA/Psr (LCP) family.</text>
</comment>
<dbReference type="EMBL" id="SODD01000041">
    <property type="protein sequence ID" value="TDW13940.1"/>
    <property type="molecule type" value="Genomic_DNA"/>
</dbReference>
<name>A0A4R7ZG43_9FIRM</name>
<feature type="domain" description="Cell envelope-related transcriptional attenuator" evidence="3">
    <location>
        <begin position="225"/>
        <end position="368"/>
    </location>
</feature>
<keyword evidence="2" id="KW-0472">Membrane</keyword>
<dbReference type="Gene3D" id="3.40.630.190">
    <property type="entry name" value="LCP protein"/>
    <property type="match status" value="1"/>
</dbReference>
<dbReference type="InterPro" id="IPR004474">
    <property type="entry name" value="LytR_CpsA_psr"/>
</dbReference>
<dbReference type="PANTHER" id="PTHR33392">
    <property type="entry name" value="POLYISOPRENYL-TEICHOIC ACID--PEPTIDOGLYCAN TEICHOIC ACID TRANSFERASE TAGU"/>
    <property type="match status" value="1"/>
</dbReference>
<dbReference type="SUPFAM" id="SSF53850">
    <property type="entry name" value="Periplasmic binding protein-like II"/>
    <property type="match status" value="1"/>
</dbReference>
<evidence type="ECO:0000313" key="4">
    <source>
        <dbReference type="EMBL" id="TDW13940.1"/>
    </source>
</evidence>
<keyword evidence="2" id="KW-0812">Transmembrane</keyword>
<dbReference type="Pfam" id="PF03816">
    <property type="entry name" value="LytR_cpsA_psr"/>
    <property type="match status" value="1"/>
</dbReference>
<accession>A0A4R7ZG43</accession>
<evidence type="ECO:0000256" key="2">
    <source>
        <dbReference type="SAM" id="Phobius"/>
    </source>
</evidence>
<sequence length="464" mass="51244">MAATAFVAQTFISKLIPLKYIAVVAVILLLLGLAFWFLLFSKRINKFNRAFGVFLTVVLAISMVVGNVYLYSTYSALGSIASDDDKEIGISIVVLKDSRYKTIEDLDGQPFGRATNLPDTNVDKVQEELSQTYSDTLEMKNYESVNDFADALYNKEVEAILLNEGSRGLFDEKHPKFNEETRVIKTFKYTEEAVNIAKPVDVTKDPFVMYVSGIDTYGSVQTVSRTDVNMLLAVNPNTHQILIVSIPRDYYVAQTCQGDALDKLTHTGIFGIDCSVSTLENFFGMDINYYGRVNFSSLVDIVDALGGITVNSPVAFSGGEYSFVAGENHINGNEALAFVRERYSLSGGDNDRVKNQARVISGIIDKATSPSILTGYVGLMNSLSNSFQLNMTSDELSSLVQMQLNDMKGWKINQVSVSGSGETNWSPANGFNSYVMRPNMDTVEYAKELIQKVLNGEIIDESQL</sequence>
<dbReference type="NCBIfam" id="TIGR00350">
    <property type="entry name" value="lytR_cpsA_psr"/>
    <property type="match status" value="1"/>
</dbReference>
<dbReference type="AlphaFoldDB" id="A0A4R7ZG43"/>
<organism evidence="4 5">
    <name type="scientific">Breznakia blatticola</name>
    <dbReference type="NCBI Taxonomy" id="1754012"/>
    <lineage>
        <taxon>Bacteria</taxon>
        <taxon>Bacillati</taxon>
        <taxon>Bacillota</taxon>
        <taxon>Erysipelotrichia</taxon>
        <taxon>Erysipelotrichales</taxon>
        <taxon>Erysipelotrichaceae</taxon>
        <taxon>Breznakia</taxon>
    </lineage>
</organism>